<gene>
    <name evidence="1" type="ORF">DW707_08505</name>
</gene>
<name>A0A3R6GUU9_9FIRM</name>
<dbReference type="Proteomes" id="UP000286271">
    <property type="component" value="Unassembled WGS sequence"/>
</dbReference>
<dbReference type="EMBL" id="QSKW01000011">
    <property type="protein sequence ID" value="RHE97641.1"/>
    <property type="molecule type" value="Genomic_DNA"/>
</dbReference>
<protein>
    <submittedName>
        <fullName evidence="1">Uncharacterized protein</fullName>
    </submittedName>
</protein>
<evidence type="ECO:0000313" key="1">
    <source>
        <dbReference type="EMBL" id="RHE97641.1"/>
    </source>
</evidence>
<proteinExistence type="predicted"/>
<reference evidence="1 2" key="1">
    <citation type="submission" date="2018-08" db="EMBL/GenBank/DDBJ databases">
        <title>A genome reference for cultivated species of the human gut microbiota.</title>
        <authorList>
            <person name="Zou Y."/>
            <person name="Xue W."/>
            <person name="Luo G."/>
        </authorList>
    </citation>
    <scope>NUCLEOTIDE SEQUENCE [LARGE SCALE GENOMIC DNA]</scope>
    <source>
        <strain evidence="1 2">AM27-11</strain>
    </source>
</reference>
<organism evidence="1 2">
    <name type="scientific">Roseburia inulinivorans</name>
    <dbReference type="NCBI Taxonomy" id="360807"/>
    <lineage>
        <taxon>Bacteria</taxon>
        <taxon>Bacillati</taxon>
        <taxon>Bacillota</taxon>
        <taxon>Clostridia</taxon>
        <taxon>Lachnospirales</taxon>
        <taxon>Lachnospiraceae</taxon>
        <taxon>Roseburia</taxon>
    </lineage>
</organism>
<evidence type="ECO:0000313" key="2">
    <source>
        <dbReference type="Proteomes" id="UP000286271"/>
    </source>
</evidence>
<comment type="caution">
    <text evidence="1">The sequence shown here is derived from an EMBL/GenBank/DDBJ whole genome shotgun (WGS) entry which is preliminary data.</text>
</comment>
<dbReference type="AlphaFoldDB" id="A0A3R6GUU9"/>
<sequence length="59" mass="7050">MSERNVDSKSPERFVPFRAFCVDFINKNDYNKNIGYVAKNSMTEEKEHENNFGNLLWQF</sequence>
<accession>A0A3R6GUU9</accession>